<dbReference type="Pfam" id="PF00174">
    <property type="entry name" value="Oxidored_molyb"/>
    <property type="match status" value="1"/>
</dbReference>
<keyword evidence="5" id="KW-1185">Reference proteome</keyword>
<reference evidence="4 5" key="1">
    <citation type="submission" date="2021-03" db="EMBL/GenBank/DDBJ databases">
        <title>Sequencing the genomes of 1000 actinobacteria strains.</title>
        <authorList>
            <person name="Klenk H.-P."/>
        </authorList>
    </citation>
    <scope>NUCLEOTIDE SEQUENCE [LARGE SCALE GENOMIC DNA]</scope>
    <source>
        <strain evidence="4 5">DSM 45516</strain>
    </source>
</reference>
<proteinExistence type="predicted"/>
<evidence type="ECO:0000313" key="4">
    <source>
        <dbReference type="EMBL" id="MBP2189323.1"/>
    </source>
</evidence>
<gene>
    <name evidence="4" type="ORF">BJ987_002224</name>
</gene>
<feature type="compositionally biased region" description="Polar residues" evidence="1">
    <location>
        <begin position="209"/>
        <end position="233"/>
    </location>
</feature>
<protein>
    <submittedName>
        <fullName evidence="4">DMSO/TMAO reductase YedYZ molybdopterin-dependent catalytic subunit</fullName>
    </submittedName>
</protein>
<organism evidence="4 5">
    <name type="scientific">Nocardia goodfellowii</name>
    <dbReference type="NCBI Taxonomy" id="882446"/>
    <lineage>
        <taxon>Bacteria</taxon>
        <taxon>Bacillati</taxon>
        <taxon>Actinomycetota</taxon>
        <taxon>Actinomycetes</taxon>
        <taxon>Mycobacteriales</taxon>
        <taxon>Nocardiaceae</taxon>
        <taxon>Nocardia</taxon>
    </lineage>
</organism>
<dbReference type="EMBL" id="JAGGMR010000001">
    <property type="protein sequence ID" value="MBP2189323.1"/>
    <property type="molecule type" value="Genomic_DNA"/>
</dbReference>
<feature type="transmembrane region" description="Helical" evidence="2">
    <location>
        <begin position="256"/>
        <end position="278"/>
    </location>
</feature>
<keyword evidence="2" id="KW-1133">Transmembrane helix</keyword>
<feature type="transmembrane region" description="Helical" evidence="2">
    <location>
        <begin position="116"/>
        <end position="134"/>
    </location>
</feature>
<dbReference type="InterPro" id="IPR036374">
    <property type="entry name" value="OxRdtase_Mopterin-bd_sf"/>
</dbReference>
<dbReference type="SUPFAM" id="SSF56524">
    <property type="entry name" value="Oxidoreductase molybdopterin-binding domain"/>
    <property type="match status" value="1"/>
</dbReference>
<dbReference type="Gene3D" id="2.60.40.650">
    <property type="match status" value="1"/>
</dbReference>
<dbReference type="PANTHER" id="PTHR19372">
    <property type="entry name" value="SULFITE REDUCTASE"/>
    <property type="match status" value="1"/>
</dbReference>
<dbReference type="Proteomes" id="UP001519325">
    <property type="component" value="Unassembled WGS sequence"/>
</dbReference>
<evidence type="ECO:0000256" key="1">
    <source>
        <dbReference type="SAM" id="MobiDB-lite"/>
    </source>
</evidence>
<sequence length="605" mass="63353">MAELRFRVVAGILAAGLALGVAELVAAFTGADSAPLVVLGSTVIDHTPDGLREWAIQTFGTNDKAVLYLCMGVVAAVFAGIAGAVERAKRAAGSLLLGLFGVLVAVIAVGRTGAPGALPTVLGVAAGIYALRVLTAMIDDAENAVVAARSEVGEPRAAESPISPAPSATIASGSLEHAINPTRSDVSDADSVENASEPTRSDASDTDSVKNAPTPTRSDASDINSVETATAPTRSEDHAAPVPVAPQIALPERRTLLRGILITGGLAVAAGVGGRLLGLQRADVSVERAAVRLPQPSGPPISLTPEADLQIPGLAPYLTPNSEFYRIDTALTVPQVSIEDWSLRIHGLVDREITLSWADLANRTAVERLITLACVSNPIGGDLIGNALWRGYRLDELLAEAGAHPDADMVLSTSKDGWTCGTPLSALTDGRDSLLAVGMNGEPLPVSHGYPARLVVPGLYGYVSATKWVTDLEITRFDRATAYWTRRGWSAQGPIKTASRIDTPRARARLSAGRVPIAGIAWAQHRGITAVEVQIDSGPWQPARLSADQSIDTWRQWVYDWDATPGPHTIRARATDATGQPQTAEFQDVIPDGATGYPSVNVQVS</sequence>
<evidence type="ECO:0000313" key="5">
    <source>
        <dbReference type="Proteomes" id="UP001519325"/>
    </source>
</evidence>
<dbReference type="Gene3D" id="3.90.420.10">
    <property type="entry name" value="Oxidoreductase, molybdopterin-binding domain"/>
    <property type="match status" value="1"/>
</dbReference>
<evidence type="ECO:0000256" key="2">
    <source>
        <dbReference type="SAM" id="Phobius"/>
    </source>
</evidence>
<evidence type="ECO:0000259" key="3">
    <source>
        <dbReference type="Pfam" id="PF00174"/>
    </source>
</evidence>
<dbReference type="PANTHER" id="PTHR19372:SF7">
    <property type="entry name" value="SULFITE OXIDASE, MITOCHONDRIAL"/>
    <property type="match status" value="1"/>
</dbReference>
<keyword evidence="2" id="KW-0472">Membrane</keyword>
<accession>A0ABS4QE00</accession>
<dbReference type="InterPro" id="IPR000572">
    <property type="entry name" value="OxRdtase_Mopterin-bd_dom"/>
</dbReference>
<feature type="transmembrane region" description="Helical" evidence="2">
    <location>
        <begin position="92"/>
        <end position="110"/>
    </location>
</feature>
<dbReference type="RefSeq" id="WP_209887827.1">
    <property type="nucleotide sequence ID" value="NZ_JAGGMR010000001.1"/>
</dbReference>
<name>A0ABS4QE00_9NOCA</name>
<dbReference type="InterPro" id="IPR014756">
    <property type="entry name" value="Ig_E-set"/>
</dbReference>
<feature type="transmembrane region" description="Helical" evidence="2">
    <location>
        <begin position="65"/>
        <end position="85"/>
    </location>
</feature>
<comment type="caution">
    <text evidence="4">The sequence shown here is derived from an EMBL/GenBank/DDBJ whole genome shotgun (WGS) entry which is preliminary data.</text>
</comment>
<dbReference type="SUPFAM" id="SSF81296">
    <property type="entry name" value="E set domains"/>
    <property type="match status" value="1"/>
</dbReference>
<feature type="domain" description="Oxidoreductase molybdopterin-binding" evidence="3">
    <location>
        <begin position="331"/>
        <end position="480"/>
    </location>
</feature>
<feature type="region of interest" description="Disordered" evidence="1">
    <location>
        <begin position="180"/>
        <end position="246"/>
    </location>
</feature>
<keyword evidence="2" id="KW-0812">Transmembrane</keyword>